<dbReference type="InterPro" id="IPR023393">
    <property type="entry name" value="START-like_dom_sf"/>
</dbReference>
<feature type="domain" description="Activator of Hsp90 ATPase homologue 1/2-like C-terminal" evidence="2">
    <location>
        <begin position="21"/>
        <end position="124"/>
    </location>
</feature>
<dbReference type="SUPFAM" id="SSF55961">
    <property type="entry name" value="Bet v1-like"/>
    <property type="match status" value="1"/>
</dbReference>
<evidence type="ECO:0000313" key="4">
    <source>
        <dbReference type="Proteomes" id="UP000824156"/>
    </source>
</evidence>
<gene>
    <name evidence="3" type="ORF">H9853_10650</name>
</gene>
<comment type="caution">
    <text evidence="3">The sequence shown here is derived from an EMBL/GenBank/DDBJ whole genome shotgun (WGS) entry which is preliminary data.</text>
</comment>
<dbReference type="AlphaFoldDB" id="A0A9D1WA67"/>
<reference evidence="3" key="1">
    <citation type="journal article" date="2021" name="PeerJ">
        <title>Extensive microbial diversity within the chicken gut microbiome revealed by metagenomics and culture.</title>
        <authorList>
            <person name="Gilroy R."/>
            <person name="Ravi A."/>
            <person name="Getino M."/>
            <person name="Pursley I."/>
            <person name="Horton D.L."/>
            <person name="Alikhan N.F."/>
            <person name="Baker D."/>
            <person name="Gharbi K."/>
            <person name="Hall N."/>
            <person name="Watson M."/>
            <person name="Adriaenssens E.M."/>
            <person name="Foster-Nyarko E."/>
            <person name="Jarju S."/>
            <person name="Secka A."/>
            <person name="Antonio M."/>
            <person name="Oren A."/>
            <person name="Chaudhuri R.R."/>
            <person name="La Ragione R."/>
            <person name="Hildebrand F."/>
            <person name="Pallen M.J."/>
        </authorList>
    </citation>
    <scope>NUCLEOTIDE SEQUENCE</scope>
    <source>
        <strain evidence="3">1719</strain>
    </source>
</reference>
<comment type="similarity">
    <text evidence="1">Belongs to the AHA1 family.</text>
</comment>
<proteinExistence type="inferred from homology"/>
<dbReference type="Gene3D" id="3.30.530.20">
    <property type="match status" value="1"/>
</dbReference>
<organism evidence="3 4">
    <name type="scientific">Candidatus Sphingobacterium stercoripullorum</name>
    <dbReference type="NCBI Taxonomy" id="2838759"/>
    <lineage>
        <taxon>Bacteria</taxon>
        <taxon>Pseudomonadati</taxon>
        <taxon>Bacteroidota</taxon>
        <taxon>Sphingobacteriia</taxon>
        <taxon>Sphingobacteriales</taxon>
        <taxon>Sphingobacteriaceae</taxon>
        <taxon>Sphingobacterium</taxon>
    </lineage>
</organism>
<protein>
    <submittedName>
        <fullName evidence="3">SRPBCC domain-containing protein</fullName>
    </submittedName>
</protein>
<sequence length="133" mass="15144">MTQESKKFKDFKAYFIIPEEPSSVYLALTTESTAILWTGGNAQIDPKVDGSFSLWDGAIVGKFLELDPENYTIVQEWYFGEQEEKSIVSIKLHEHKKGTSMEVRQSNIPLEDFDNITSGWTEEYAGGLIDFYS</sequence>
<dbReference type="Pfam" id="PF08327">
    <property type="entry name" value="AHSA1"/>
    <property type="match status" value="1"/>
</dbReference>
<dbReference type="Proteomes" id="UP000824156">
    <property type="component" value="Unassembled WGS sequence"/>
</dbReference>
<dbReference type="EMBL" id="DXEZ01000301">
    <property type="protein sequence ID" value="HIX55475.1"/>
    <property type="molecule type" value="Genomic_DNA"/>
</dbReference>
<evidence type="ECO:0000259" key="2">
    <source>
        <dbReference type="Pfam" id="PF08327"/>
    </source>
</evidence>
<evidence type="ECO:0000313" key="3">
    <source>
        <dbReference type="EMBL" id="HIX55475.1"/>
    </source>
</evidence>
<accession>A0A9D1WA67</accession>
<reference evidence="3" key="2">
    <citation type="submission" date="2021-04" db="EMBL/GenBank/DDBJ databases">
        <authorList>
            <person name="Gilroy R."/>
        </authorList>
    </citation>
    <scope>NUCLEOTIDE SEQUENCE</scope>
    <source>
        <strain evidence="3">1719</strain>
    </source>
</reference>
<name>A0A9D1WA67_9SPHI</name>
<dbReference type="InterPro" id="IPR013538">
    <property type="entry name" value="ASHA1/2-like_C"/>
</dbReference>
<evidence type="ECO:0000256" key="1">
    <source>
        <dbReference type="ARBA" id="ARBA00006817"/>
    </source>
</evidence>